<comment type="caution">
    <text evidence="7">The sequence shown here is derived from an EMBL/GenBank/DDBJ whole genome shotgun (WGS) entry which is preliminary data.</text>
</comment>
<dbReference type="InterPro" id="IPR000262">
    <property type="entry name" value="FMN-dep_DH"/>
</dbReference>
<evidence type="ECO:0000256" key="1">
    <source>
        <dbReference type="ARBA" id="ARBA00001917"/>
    </source>
</evidence>
<dbReference type="Gene3D" id="3.20.20.70">
    <property type="entry name" value="Aldolase class I"/>
    <property type="match status" value="1"/>
</dbReference>
<dbReference type="InterPro" id="IPR008259">
    <property type="entry name" value="FMN_hydac_DH_AS"/>
</dbReference>
<evidence type="ECO:0000256" key="5">
    <source>
        <dbReference type="ARBA" id="ARBA00024042"/>
    </source>
</evidence>
<sequence>MQAPSKPAAPARPAATLAGILSLHDFEDRARRILPRPLFGYISGAAEDNRSLDDNRAAFDEYRFMPRVLVDVSRRSAHTVLFGKTYAAPFGIAPVGISALSAFEGDLVLAEAAQQAGIPAVMSGSSLMPMELVAERAPDTWFQAYLPADQVRIDGLIDRVARAGFRTLVVTVDIPVWANRENNIRAGFSTPLRPSLRLAWDGLIRPRWLLGTFARTLLRHGMPHFENSFATRGAPILSRDAIRDTVGRDHLNWENIAAIRRRWQGHLIIKGILNPADALRARNAGADGIIVSNHGGRQLDGAASALRVLDRVMPAAGGMTVMVDGGIRRGSDVLKALALGAKAVFAGRPFMYAAVVQGRSGVSHAIRLLYDEVDRNMAMLGINRLDELDASFLLHAGALPSRRP</sequence>
<dbReference type="PROSITE" id="PS00557">
    <property type="entry name" value="FMN_HYDROXY_ACID_DH_1"/>
    <property type="match status" value="1"/>
</dbReference>
<dbReference type="PIRSF" id="PIRSF000138">
    <property type="entry name" value="Al-hdrx_acd_dh"/>
    <property type="match status" value="1"/>
</dbReference>
<comment type="similarity">
    <text evidence="5">Belongs to the FMN-dependent alpha-hydroxy acid dehydrogenase family.</text>
</comment>
<dbReference type="Proteomes" id="UP000887222">
    <property type="component" value="Unassembled WGS sequence"/>
</dbReference>
<evidence type="ECO:0000259" key="6">
    <source>
        <dbReference type="PROSITE" id="PS51349"/>
    </source>
</evidence>
<proteinExistence type="inferred from homology"/>
<dbReference type="PANTHER" id="PTHR10578:SF107">
    <property type="entry name" value="2-HYDROXYACID OXIDASE 1"/>
    <property type="match status" value="1"/>
</dbReference>
<reference evidence="7 8" key="1">
    <citation type="journal article" date="2022" name="Int. J. Syst. Evol. Microbiol.">
        <title>Noviherbaspirillum aridicola sp. nov., isolated from an arid soil in Pakistan.</title>
        <authorList>
            <person name="Khan I.U."/>
            <person name="Saqib M."/>
            <person name="Amin A."/>
            <person name="Hussain F."/>
            <person name="Li L."/>
            <person name="Liu Y.H."/>
            <person name="Fang B.Z."/>
            <person name="Ahmed I."/>
            <person name="Li W.J."/>
        </authorList>
    </citation>
    <scope>NUCLEOTIDE SEQUENCE [LARGE SCALE GENOMIC DNA]</scope>
    <source>
        <strain evidence="7 8">NCCP-691</strain>
    </source>
</reference>
<keyword evidence="4" id="KW-0560">Oxidoreductase</keyword>
<evidence type="ECO:0000256" key="2">
    <source>
        <dbReference type="ARBA" id="ARBA00022630"/>
    </source>
</evidence>
<evidence type="ECO:0000256" key="3">
    <source>
        <dbReference type="ARBA" id="ARBA00022643"/>
    </source>
</evidence>
<protein>
    <submittedName>
        <fullName evidence="7">Alpha-hydroxy-acid oxidizing enzyme</fullName>
    </submittedName>
</protein>
<keyword evidence="3" id="KW-0288">FMN</keyword>
<dbReference type="Pfam" id="PF01070">
    <property type="entry name" value="FMN_dh"/>
    <property type="match status" value="1"/>
</dbReference>
<evidence type="ECO:0000313" key="8">
    <source>
        <dbReference type="Proteomes" id="UP000887222"/>
    </source>
</evidence>
<dbReference type="EMBL" id="BPMK01000008">
    <property type="protein sequence ID" value="GIZ52040.1"/>
    <property type="molecule type" value="Genomic_DNA"/>
</dbReference>
<dbReference type="InterPro" id="IPR037396">
    <property type="entry name" value="FMN_HAD"/>
</dbReference>
<evidence type="ECO:0000256" key="4">
    <source>
        <dbReference type="ARBA" id="ARBA00023002"/>
    </source>
</evidence>
<gene>
    <name evidence="7" type="primary">lldD</name>
    <name evidence="7" type="ORF">NCCP691_20540</name>
</gene>
<feature type="domain" description="FMN hydroxy acid dehydrogenase" evidence="6">
    <location>
        <begin position="15"/>
        <end position="398"/>
    </location>
</feature>
<dbReference type="PROSITE" id="PS51349">
    <property type="entry name" value="FMN_HYDROXY_ACID_DH_2"/>
    <property type="match status" value="1"/>
</dbReference>
<organism evidence="7 8">
    <name type="scientific">Noviherbaspirillum aridicola</name>
    <dbReference type="NCBI Taxonomy" id="2849687"/>
    <lineage>
        <taxon>Bacteria</taxon>
        <taxon>Pseudomonadati</taxon>
        <taxon>Pseudomonadota</taxon>
        <taxon>Betaproteobacteria</taxon>
        <taxon>Burkholderiales</taxon>
        <taxon>Oxalobacteraceae</taxon>
        <taxon>Noviherbaspirillum</taxon>
    </lineage>
</organism>
<dbReference type="PANTHER" id="PTHR10578">
    <property type="entry name" value="S -2-HYDROXY-ACID OXIDASE-RELATED"/>
    <property type="match status" value="1"/>
</dbReference>
<comment type="cofactor">
    <cofactor evidence="1">
        <name>FMN</name>
        <dbReference type="ChEBI" id="CHEBI:58210"/>
    </cofactor>
</comment>
<dbReference type="CDD" id="cd02809">
    <property type="entry name" value="alpha_hydroxyacid_oxid_FMN"/>
    <property type="match status" value="1"/>
</dbReference>
<dbReference type="InterPro" id="IPR013785">
    <property type="entry name" value="Aldolase_TIM"/>
</dbReference>
<keyword evidence="2" id="KW-0285">Flavoprotein</keyword>
<dbReference type="InterPro" id="IPR012133">
    <property type="entry name" value="Alpha-hydoxy_acid_DH_FMN"/>
</dbReference>
<name>A0ABQ4Q5F9_9BURK</name>
<dbReference type="SUPFAM" id="SSF51395">
    <property type="entry name" value="FMN-linked oxidoreductases"/>
    <property type="match status" value="1"/>
</dbReference>
<keyword evidence="8" id="KW-1185">Reference proteome</keyword>
<accession>A0ABQ4Q5F9</accession>
<evidence type="ECO:0000313" key="7">
    <source>
        <dbReference type="EMBL" id="GIZ52040.1"/>
    </source>
</evidence>